<feature type="chain" id="PRO_5045873575" description="Single Cache domain-containing protein" evidence="6">
    <location>
        <begin position="27"/>
        <end position="161"/>
    </location>
</feature>
<keyword evidence="5" id="KW-0472">Membrane</keyword>
<comment type="caution">
    <text evidence="8">The sequence shown here is derived from an EMBL/GenBank/DDBJ whole genome shotgun (WGS) entry which is preliminary data.</text>
</comment>
<gene>
    <name evidence="8" type="ORF">GCM10010946_13410</name>
</gene>
<feature type="signal peptide" evidence="6">
    <location>
        <begin position="1"/>
        <end position="26"/>
    </location>
</feature>
<dbReference type="EMBL" id="BMYU01000002">
    <property type="protein sequence ID" value="GGX36800.1"/>
    <property type="molecule type" value="Genomic_DNA"/>
</dbReference>
<name>A0ABQ2XWF5_9BURK</name>
<evidence type="ECO:0000256" key="5">
    <source>
        <dbReference type="ARBA" id="ARBA00023136"/>
    </source>
</evidence>
<proteinExistence type="predicted"/>
<dbReference type="RefSeq" id="WP_229793068.1">
    <property type="nucleotide sequence ID" value="NZ_BMYU01000002.1"/>
</dbReference>
<protein>
    <recommendedName>
        <fullName evidence="7">Single Cache domain-containing protein</fullName>
    </recommendedName>
</protein>
<keyword evidence="9" id="KW-1185">Reference proteome</keyword>
<sequence length="161" mass="17477">MNQKTIKMAVIIASVMMSGMHLSASASDHGSEAEAVKMVKDAVALVKSAGPEKAYKSFTDHPDNSFKLKDLYVFVYDFDGNCLAQGANPKMVGKNLLAMRDVDGNTFIKGMIDMVKASSKGWYGPYKFNNPATQSYELKKSYCERGAGDTMICTGIYSGKG</sequence>
<comment type="subcellular location">
    <subcellularLocation>
        <location evidence="1">Cell membrane</location>
        <topology evidence="1">Multi-pass membrane protein</topology>
    </subcellularLocation>
</comment>
<keyword evidence="2" id="KW-1003">Cell membrane</keyword>
<reference evidence="9" key="1">
    <citation type="journal article" date="2019" name="Int. J. Syst. Evol. Microbiol.">
        <title>The Global Catalogue of Microorganisms (GCM) 10K type strain sequencing project: providing services to taxonomists for standard genome sequencing and annotation.</title>
        <authorList>
            <consortium name="The Broad Institute Genomics Platform"/>
            <consortium name="The Broad Institute Genome Sequencing Center for Infectious Disease"/>
            <person name="Wu L."/>
            <person name="Ma J."/>
        </authorList>
    </citation>
    <scope>NUCLEOTIDE SEQUENCE [LARGE SCALE GENOMIC DNA]</scope>
    <source>
        <strain evidence="9">KCTC 23917</strain>
    </source>
</reference>
<evidence type="ECO:0000256" key="1">
    <source>
        <dbReference type="ARBA" id="ARBA00004651"/>
    </source>
</evidence>
<dbReference type="SMART" id="SM01049">
    <property type="entry name" value="Cache_2"/>
    <property type="match status" value="1"/>
</dbReference>
<evidence type="ECO:0000256" key="6">
    <source>
        <dbReference type="SAM" id="SignalP"/>
    </source>
</evidence>
<evidence type="ECO:0000313" key="9">
    <source>
        <dbReference type="Proteomes" id="UP000653343"/>
    </source>
</evidence>
<dbReference type="InterPro" id="IPR033480">
    <property type="entry name" value="sCache_2"/>
</dbReference>
<evidence type="ECO:0000256" key="4">
    <source>
        <dbReference type="ARBA" id="ARBA00022989"/>
    </source>
</evidence>
<keyword evidence="6" id="KW-0732">Signal</keyword>
<evidence type="ECO:0000313" key="8">
    <source>
        <dbReference type="EMBL" id="GGX36800.1"/>
    </source>
</evidence>
<evidence type="ECO:0000259" key="7">
    <source>
        <dbReference type="SMART" id="SM01049"/>
    </source>
</evidence>
<dbReference type="Proteomes" id="UP000653343">
    <property type="component" value="Unassembled WGS sequence"/>
</dbReference>
<evidence type="ECO:0000256" key="3">
    <source>
        <dbReference type="ARBA" id="ARBA00022692"/>
    </source>
</evidence>
<keyword evidence="4" id="KW-1133">Transmembrane helix</keyword>
<accession>A0ABQ2XWF5</accession>
<dbReference type="Pfam" id="PF17200">
    <property type="entry name" value="sCache_2"/>
    <property type="match status" value="1"/>
</dbReference>
<feature type="domain" description="Single Cache" evidence="7">
    <location>
        <begin position="1"/>
        <end position="109"/>
    </location>
</feature>
<dbReference type="Gene3D" id="3.30.450.20">
    <property type="entry name" value="PAS domain"/>
    <property type="match status" value="1"/>
</dbReference>
<organism evidence="8 9">
    <name type="scientific">Undibacterium squillarum</name>
    <dbReference type="NCBI Taxonomy" id="1131567"/>
    <lineage>
        <taxon>Bacteria</taxon>
        <taxon>Pseudomonadati</taxon>
        <taxon>Pseudomonadota</taxon>
        <taxon>Betaproteobacteria</taxon>
        <taxon>Burkholderiales</taxon>
        <taxon>Oxalobacteraceae</taxon>
        <taxon>Undibacterium</taxon>
    </lineage>
</organism>
<evidence type="ECO:0000256" key="2">
    <source>
        <dbReference type="ARBA" id="ARBA00022475"/>
    </source>
</evidence>
<keyword evidence="3" id="KW-0812">Transmembrane</keyword>